<accession>A0A432YH96</accession>
<keyword evidence="2" id="KW-1185">Reference proteome</keyword>
<dbReference type="AlphaFoldDB" id="A0A432YH96"/>
<gene>
    <name evidence="1" type="ORF">CWI71_07975</name>
</gene>
<dbReference type="RefSeq" id="WP_126754737.1">
    <property type="nucleotide sequence ID" value="NZ_PIPY01000007.1"/>
</dbReference>
<reference evidence="2" key="1">
    <citation type="journal article" date="2018" name="Front. Microbiol.">
        <title>Genome-Based Analysis Reveals the Taxonomy and Diversity of the Family Idiomarinaceae.</title>
        <authorList>
            <person name="Liu Y."/>
            <person name="Lai Q."/>
            <person name="Shao Z."/>
        </authorList>
    </citation>
    <scope>NUCLEOTIDE SEQUENCE [LARGE SCALE GENOMIC DNA]</scope>
    <source>
        <strain evidence="2">CVS-6</strain>
    </source>
</reference>
<protein>
    <submittedName>
        <fullName evidence="1">DUF4826 domain-containing protein</fullName>
    </submittedName>
</protein>
<sequence>MAQEQAQNAQPQMTEEQASAWVREQFQAANKYLAEQGIITDRVLTKESRYLVPYVAIWKFTTQDRKELWLVNGDVPTDVVGAKAAKDAREAMRHISMQWQLKAQAIIDDPKASQDPEQQKYANYLISRAEGIYEAVANDALWQSPEEKGNS</sequence>
<dbReference type="EMBL" id="PIPY01000007">
    <property type="protein sequence ID" value="RUO60332.1"/>
    <property type="molecule type" value="Genomic_DNA"/>
</dbReference>
<comment type="caution">
    <text evidence="1">The sequence shown here is derived from an EMBL/GenBank/DDBJ whole genome shotgun (WGS) entry which is preliminary data.</text>
</comment>
<dbReference type="Pfam" id="PF16108">
    <property type="entry name" value="DUF4826"/>
    <property type="match status" value="1"/>
</dbReference>
<evidence type="ECO:0000313" key="1">
    <source>
        <dbReference type="EMBL" id="RUO60332.1"/>
    </source>
</evidence>
<name>A0A432YH96_9GAMM</name>
<proteinExistence type="predicted"/>
<evidence type="ECO:0000313" key="2">
    <source>
        <dbReference type="Proteomes" id="UP000288259"/>
    </source>
</evidence>
<organism evidence="1 2">
    <name type="scientific">Pseudidiomarina insulisalsae</name>
    <dbReference type="NCBI Taxonomy" id="575789"/>
    <lineage>
        <taxon>Bacteria</taxon>
        <taxon>Pseudomonadati</taxon>
        <taxon>Pseudomonadota</taxon>
        <taxon>Gammaproteobacteria</taxon>
        <taxon>Alteromonadales</taxon>
        <taxon>Idiomarinaceae</taxon>
        <taxon>Pseudidiomarina</taxon>
    </lineage>
</organism>
<dbReference type="OrthoDB" id="3078260at2"/>
<dbReference type="InterPro" id="IPR032251">
    <property type="entry name" value="DUF4826"/>
</dbReference>
<dbReference type="Proteomes" id="UP000288259">
    <property type="component" value="Unassembled WGS sequence"/>
</dbReference>